<evidence type="ECO:0000313" key="2">
    <source>
        <dbReference type="EMBL" id="PKD44187.1"/>
    </source>
</evidence>
<dbReference type="OrthoDB" id="824583at2"/>
<reference evidence="2 3" key="1">
    <citation type="submission" date="2017-11" db="EMBL/GenBank/DDBJ databases">
        <title>Rhodohalobacter 15182 sp. nov., isolated from a salt lake.</title>
        <authorList>
            <person name="Han S."/>
        </authorList>
    </citation>
    <scope>NUCLEOTIDE SEQUENCE [LARGE SCALE GENOMIC DNA]</scope>
    <source>
        <strain evidence="2 3">15182</strain>
    </source>
</reference>
<evidence type="ECO:0008006" key="4">
    <source>
        <dbReference type="Google" id="ProtNLM"/>
    </source>
</evidence>
<dbReference type="RefSeq" id="WP_101071477.1">
    <property type="nucleotide sequence ID" value="NZ_PISP01000001.1"/>
</dbReference>
<name>A0A2N0VJ13_9BACT</name>
<proteinExistence type="predicted"/>
<feature type="chain" id="PRO_5014922916" description="DUF4402 domain-containing protein" evidence="1">
    <location>
        <begin position="22"/>
        <end position="165"/>
    </location>
</feature>
<keyword evidence="1" id="KW-0732">Signal</keyword>
<sequence length="165" mass="18594">MIYKRLLGLFILALLPLFAFAQSQQNVSISVSATVAGTVEMITINTVDFDDIEQEGSEIRVDPIFGERSGKMVARGTPNAEFRVDYIRQRELVNLDGEGIIFFNYEVAGNGIDDQETAELLDQDIRDLQFNEEGEFYFWIGGTIDLSDVNPGSYQGEFTIEIEYI</sequence>
<organism evidence="2 3">
    <name type="scientific">Rhodohalobacter barkolensis</name>
    <dbReference type="NCBI Taxonomy" id="2053187"/>
    <lineage>
        <taxon>Bacteria</taxon>
        <taxon>Pseudomonadati</taxon>
        <taxon>Balneolota</taxon>
        <taxon>Balneolia</taxon>
        <taxon>Balneolales</taxon>
        <taxon>Balneolaceae</taxon>
        <taxon>Rhodohalobacter</taxon>
    </lineage>
</organism>
<dbReference type="Proteomes" id="UP000233398">
    <property type="component" value="Unassembled WGS sequence"/>
</dbReference>
<keyword evidence="3" id="KW-1185">Reference proteome</keyword>
<evidence type="ECO:0000313" key="3">
    <source>
        <dbReference type="Proteomes" id="UP000233398"/>
    </source>
</evidence>
<feature type="signal peptide" evidence="1">
    <location>
        <begin position="1"/>
        <end position="21"/>
    </location>
</feature>
<dbReference type="AlphaFoldDB" id="A0A2N0VJ13"/>
<evidence type="ECO:0000256" key="1">
    <source>
        <dbReference type="SAM" id="SignalP"/>
    </source>
</evidence>
<gene>
    <name evidence="2" type="ORF">CWD77_01590</name>
</gene>
<protein>
    <recommendedName>
        <fullName evidence="4">DUF4402 domain-containing protein</fullName>
    </recommendedName>
</protein>
<dbReference type="EMBL" id="PISP01000001">
    <property type="protein sequence ID" value="PKD44187.1"/>
    <property type="molecule type" value="Genomic_DNA"/>
</dbReference>
<accession>A0A2N0VJ13</accession>
<comment type="caution">
    <text evidence="2">The sequence shown here is derived from an EMBL/GenBank/DDBJ whole genome shotgun (WGS) entry which is preliminary data.</text>
</comment>